<dbReference type="Proteomes" id="UP001166286">
    <property type="component" value="Unassembled WGS sequence"/>
</dbReference>
<proteinExistence type="predicted"/>
<feature type="region of interest" description="Disordered" evidence="1">
    <location>
        <begin position="52"/>
        <end position="144"/>
    </location>
</feature>
<name>A0AA39QZS1_9LECA</name>
<dbReference type="Pfam" id="PF22980">
    <property type="entry name" value="Myb_DNA-bind_8"/>
    <property type="match status" value="1"/>
</dbReference>
<dbReference type="AlphaFoldDB" id="A0AA39QZS1"/>
<evidence type="ECO:0000313" key="3">
    <source>
        <dbReference type="EMBL" id="KAK0512208.1"/>
    </source>
</evidence>
<evidence type="ECO:0000259" key="2">
    <source>
        <dbReference type="Pfam" id="PF22980"/>
    </source>
</evidence>
<evidence type="ECO:0000313" key="4">
    <source>
        <dbReference type="Proteomes" id="UP001166286"/>
    </source>
</evidence>
<protein>
    <recommendedName>
        <fullName evidence="2">Myb-like DNA-binding domain-containing protein</fullName>
    </recommendedName>
</protein>
<feature type="compositionally biased region" description="Basic residues" evidence="1">
    <location>
        <begin position="123"/>
        <end position="132"/>
    </location>
</feature>
<feature type="domain" description="Myb-like DNA-binding" evidence="2">
    <location>
        <begin position="7"/>
        <end position="54"/>
    </location>
</feature>
<feature type="compositionally biased region" description="Basic and acidic residues" evidence="1">
    <location>
        <begin position="103"/>
        <end position="122"/>
    </location>
</feature>
<accession>A0AA39QZS1</accession>
<gene>
    <name evidence="3" type="ORF">JMJ35_005336</name>
</gene>
<comment type="caution">
    <text evidence="3">The sequence shown here is derived from an EMBL/GenBank/DDBJ whole genome shotgun (WGS) entry which is preliminary data.</text>
</comment>
<dbReference type="InterPro" id="IPR054505">
    <property type="entry name" value="Myb_DNA-bind_8"/>
</dbReference>
<reference evidence="3" key="1">
    <citation type="submission" date="2023-03" db="EMBL/GenBank/DDBJ databases">
        <title>Complete genome of Cladonia borealis.</title>
        <authorList>
            <person name="Park H."/>
        </authorList>
    </citation>
    <scope>NUCLEOTIDE SEQUENCE</scope>
    <source>
        <strain evidence="3">ANT050790</strain>
    </source>
</reference>
<feature type="compositionally biased region" description="Basic residues" evidence="1">
    <location>
        <begin position="84"/>
        <end position="94"/>
    </location>
</feature>
<evidence type="ECO:0000256" key="1">
    <source>
        <dbReference type="SAM" id="MobiDB-lite"/>
    </source>
</evidence>
<dbReference type="EMBL" id="JAFEKC020000011">
    <property type="protein sequence ID" value="KAK0512208.1"/>
    <property type="molecule type" value="Genomic_DNA"/>
</dbReference>
<organism evidence="3 4">
    <name type="scientific">Cladonia borealis</name>
    <dbReference type="NCBI Taxonomy" id="184061"/>
    <lineage>
        <taxon>Eukaryota</taxon>
        <taxon>Fungi</taxon>
        <taxon>Dikarya</taxon>
        <taxon>Ascomycota</taxon>
        <taxon>Pezizomycotina</taxon>
        <taxon>Lecanoromycetes</taxon>
        <taxon>OSLEUM clade</taxon>
        <taxon>Lecanoromycetidae</taxon>
        <taxon>Lecanorales</taxon>
        <taxon>Lecanorineae</taxon>
        <taxon>Cladoniaceae</taxon>
        <taxon>Cladonia</taxon>
    </lineage>
</organism>
<sequence>MPPKLEPDETMKFLYTCFKCSDYSNIDWNAVGATNNLKPNAARMRFTRLRNAIDPPDGACNDTNPSETPEGDSAETPPETPTKKTPKTPKKTPAKKTANNESPTKESPSKRKKKDESDDKPVKKARNTKAKTVKAETQDSEGVDAAVEEGDGAGFLEAIDEIEMADNGAMIEA</sequence>
<keyword evidence="4" id="KW-1185">Reference proteome</keyword>